<dbReference type="RefSeq" id="WP_072953340.1">
    <property type="nucleotide sequence ID" value="NZ_FQUT01000002.1"/>
</dbReference>
<organism evidence="1 2">
    <name type="scientific">Chryseobacterium arachidis</name>
    <dbReference type="NCBI Taxonomy" id="1416778"/>
    <lineage>
        <taxon>Bacteria</taxon>
        <taxon>Pseudomonadati</taxon>
        <taxon>Bacteroidota</taxon>
        <taxon>Flavobacteriia</taxon>
        <taxon>Flavobacteriales</taxon>
        <taxon>Weeksellaceae</taxon>
        <taxon>Chryseobacterium group</taxon>
        <taxon>Chryseobacterium</taxon>
    </lineage>
</organism>
<dbReference type="EMBL" id="FQUT01000002">
    <property type="protein sequence ID" value="SHE81200.1"/>
    <property type="molecule type" value="Genomic_DNA"/>
</dbReference>
<dbReference type="STRING" id="1416778.SAMN05443633_10258"/>
<reference evidence="2" key="1">
    <citation type="submission" date="2016-11" db="EMBL/GenBank/DDBJ databases">
        <authorList>
            <person name="Varghese N."/>
            <person name="Submissions S."/>
        </authorList>
    </citation>
    <scope>NUCLEOTIDE SEQUENCE [LARGE SCALE GENOMIC DNA]</scope>
    <source>
        <strain evidence="2">DSM 27619</strain>
    </source>
</reference>
<accession>A0A1M4WJ73</accession>
<dbReference type="Proteomes" id="UP000184518">
    <property type="component" value="Unassembled WGS sequence"/>
</dbReference>
<name>A0A1M4WJ73_9FLAO</name>
<sequence length="231" mass="27017">MKYLFFAIFFSVLIYGQNVEKKEINVQLKNELAQIDHDDQIYRELMQPDISPERKQQIINEKQLTKEQTTVGLWKLMEKQDAENLAKIEKIIAKYGYPGKSLVGEPENKTTWIVIQHSAKINQYLPIVKEAAEKKEIPFRLYAMMVDRQLMQDEKEQIYGTQGTSFNTVKNGVTETISLIWPIKNFNNVNKLRKEAGFSETIENYAKNLFGNDFVLKNYTLEEVLQLQNKK</sequence>
<dbReference type="InterPro" id="IPR046732">
    <property type="entry name" value="DUF6624"/>
</dbReference>
<keyword evidence="2" id="KW-1185">Reference proteome</keyword>
<evidence type="ECO:0000313" key="1">
    <source>
        <dbReference type="EMBL" id="SHE81200.1"/>
    </source>
</evidence>
<protein>
    <submittedName>
        <fullName evidence="1">Uncharacterized protein</fullName>
    </submittedName>
</protein>
<gene>
    <name evidence="1" type="ORF">SAMN05443633_10258</name>
</gene>
<proteinExistence type="predicted"/>
<evidence type="ECO:0000313" key="2">
    <source>
        <dbReference type="Proteomes" id="UP000184518"/>
    </source>
</evidence>
<dbReference type="Pfam" id="PF20329">
    <property type="entry name" value="DUF6624"/>
    <property type="match status" value="1"/>
</dbReference>
<dbReference type="AlphaFoldDB" id="A0A1M4WJ73"/>